<proteinExistence type="inferred from homology"/>
<keyword evidence="5" id="KW-0119">Carbohydrate metabolism</keyword>
<evidence type="ECO:0000256" key="7">
    <source>
        <dbReference type="ARBA" id="ARBA00023326"/>
    </source>
</evidence>
<organism evidence="11 12">
    <name type="scientific">Bacteroides uniformis</name>
    <dbReference type="NCBI Taxonomy" id="820"/>
    <lineage>
        <taxon>Bacteria</taxon>
        <taxon>Pseudomonadati</taxon>
        <taxon>Bacteroidota</taxon>
        <taxon>Bacteroidia</taxon>
        <taxon>Bacteroidales</taxon>
        <taxon>Bacteroidaceae</taxon>
        <taxon>Bacteroides</taxon>
    </lineage>
</organism>
<dbReference type="AlphaFoldDB" id="A0A414BCI1"/>
<dbReference type="Pfam" id="PF00295">
    <property type="entry name" value="Glyco_hydro_28"/>
    <property type="match status" value="1"/>
</dbReference>
<dbReference type="PANTHER" id="PTHR31736:SF9">
    <property type="entry name" value="ENDO-XYLOGALACTURONAN HYDROLASE A-RELATED"/>
    <property type="match status" value="1"/>
</dbReference>
<dbReference type="SUPFAM" id="SSF51126">
    <property type="entry name" value="Pectin lyase-like"/>
    <property type="match status" value="1"/>
</dbReference>
<evidence type="ECO:0000256" key="3">
    <source>
        <dbReference type="ARBA" id="ARBA00022801"/>
    </source>
</evidence>
<dbReference type="Proteomes" id="UP000284514">
    <property type="component" value="Unassembled WGS sequence"/>
</dbReference>
<dbReference type="InterPro" id="IPR000743">
    <property type="entry name" value="Glyco_hydro_28"/>
</dbReference>
<keyword evidence="10" id="KW-0732">Signal</keyword>
<evidence type="ECO:0000256" key="8">
    <source>
        <dbReference type="ARBA" id="ARBA00037278"/>
    </source>
</evidence>
<keyword evidence="6 9" id="KW-0326">Glycosidase</keyword>
<feature type="chain" id="PRO_5019245393" evidence="10">
    <location>
        <begin position="19"/>
        <end position="463"/>
    </location>
</feature>
<accession>A0A414BCI1</accession>
<comment type="similarity">
    <text evidence="1 9">Belongs to the glycosyl hydrolase 28 family.</text>
</comment>
<dbReference type="PANTHER" id="PTHR31736">
    <property type="match status" value="1"/>
</dbReference>
<dbReference type="GO" id="GO:0000272">
    <property type="term" value="P:polysaccharide catabolic process"/>
    <property type="evidence" value="ECO:0007669"/>
    <property type="project" value="UniProtKB-KW"/>
</dbReference>
<comment type="caution">
    <text evidence="11">The sequence shown here is derived from an EMBL/GenBank/DDBJ whole genome shotgun (WGS) entry which is preliminary data.</text>
</comment>
<evidence type="ECO:0000256" key="1">
    <source>
        <dbReference type="ARBA" id="ARBA00008834"/>
    </source>
</evidence>
<evidence type="ECO:0000256" key="5">
    <source>
        <dbReference type="ARBA" id="ARBA00023277"/>
    </source>
</evidence>
<evidence type="ECO:0000256" key="4">
    <source>
        <dbReference type="ARBA" id="ARBA00023180"/>
    </source>
</evidence>
<evidence type="ECO:0000256" key="2">
    <source>
        <dbReference type="ARBA" id="ARBA00022737"/>
    </source>
</evidence>
<feature type="signal peptide" evidence="10">
    <location>
        <begin position="1"/>
        <end position="18"/>
    </location>
</feature>
<evidence type="ECO:0000313" key="12">
    <source>
        <dbReference type="Proteomes" id="UP000284514"/>
    </source>
</evidence>
<evidence type="ECO:0000313" key="11">
    <source>
        <dbReference type="EMBL" id="RHC71879.1"/>
    </source>
</evidence>
<keyword evidence="4" id="KW-0325">Glycoprotein</keyword>
<evidence type="ECO:0000256" key="6">
    <source>
        <dbReference type="ARBA" id="ARBA00023295"/>
    </source>
</evidence>
<evidence type="ECO:0000256" key="10">
    <source>
        <dbReference type="SAM" id="SignalP"/>
    </source>
</evidence>
<evidence type="ECO:0000256" key="9">
    <source>
        <dbReference type="RuleBase" id="RU361169"/>
    </source>
</evidence>
<name>A0A414BCI1_BACUN</name>
<comment type="function">
    <text evidence="8">Pectinolytic enzyme involved in the degradation of xylogalacturonan (xga), a galacturonan backbone heavily substituted with xylose, and which is one important component of the hairy regions of pectin. Activity requires a galacturonic acid backbone substituted with xylose.</text>
</comment>
<keyword evidence="7" id="KW-0624">Polysaccharide degradation</keyword>
<sequence length="463" mass="52516">MKKMLFILFVISSVAVQAQELVTYEVPREMFYSAHNDDFTVKVRTLGGEWKNLYEYKVHVDMDKVQEASMVQFDMKGSVEVMVKKNNGTIREVDIRPLNNEVKYTQIRDAIFFTLERPQYLSVEFNGDRLHNLHLFANPMETETYTESRKGVMYFGPGVHKPKDLPNNQIRIPSNTIVYLAPGAVVKAKLLVDKAENVRIIGRGILDHPMRGIEVTDSKNVLIEGVTVVNPDHYTVFGGGTNGLTIRNLKAFSCKGWSDGIDLMCCRDVLIDNVFLRNSDDCIAIYNHRWNWRGGSSNIIVQNSVLWADVAHPINMGGHGDSDSLTGEVLEDVTVRNVDILEHDEDDSLYQGSMNIDCGDKNIVRNVLFEDIRVESIQDGRLFCLKVLYNPKYNKAPGNLIEGITFRNITYDGVGENPSIIKGIDENHSVRNVTFENVVINGKRMKNVDEFITNEFVKDIKVK</sequence>
<dbReference type="InterPro" id="IPR006626">
    <property type="entry name" value="PbH1"/>
</dbReference>
<dbReference type="EMBL" id="QSIF01000033">
    <property type="protein sequence ID" value="RHC71879.1"/>
    <property type="molecule type" value="Genomic_DNA"/>
</dbReference>
<keyword evidence="3 9" id="KW-0378">Hydrolase</keyword>
<dbReference type="Gene3D" id="2.160.20.10">
    <property type="entry name" value="Single-stranded right-handed beta-helix, Pectin lyase-like"/>
    <property type="match status" value="1"/>
</dbReference>
<dbReference type="RefSeq" id="WP_117991450.1">
    <property type="nucleotide sequence ID" value="NZ_JADMZI010000030.1"/>
</dbReference>
<keyword evidence="2" id="KW-0677">Repeat</keyword>
<dbReference type="SMART" id="SM00710">
    <property type="entry name" value="PbH1"/>
    <property type="match status" value="5"/>
</dbReference>
<dbReference type="InterPro" id="IPR011050">
    <property type="entry name" value="Pectin_lyase_fold/virulence"/>
</dbReference>
<reference evidence="11 12" key="1">
    <citation type="submission" date="2018-08" db="EMBL/GenBank/DDBJ databases">
        <title>A genome reference for cultivated species of the human gut microbiota.</title>
        <authorList>
            <person name="Zou Y."/>
            <person name="Xue W."/>
            <person name="Luo G."/>
        </authorList>
    </citation>
    <scope>NUCLEOTIDE SEQUENCE [LARGE SCALE GENOMIC DNA]</scope>
    <source>
        <strain evidence="11 12">AM34-25</strain>
    </source>
</reference>
<gene>
    <name evidence="11" type="ORF">DW831_16380</name>
</gene>
<protein>
    <submittedName>
        <fullName evidence="11">Glycoside hydrolase</fullName>
    </submittedName>
</protein>
<dbReference type="InterPro" id="IPR012334">
    <property type="entry name" value="Pectin_lyas_fold"/>
</dbReference>
<dbReference type="GO" id="GO:0004650">
    <property type="term" value="F:polygalacturonase activity"/>
    <property type="evidence" value="ECO:0007669"/>
    <property type="project" value="InterPro"/>
</dbReference>